<evidence type="ECO:0000256" key="1">
    <source>
        <dbReference type="SAM" id="MobiDB-lite"/>
    </source>
</evidence>
<organism evidence="2 3">
    <name type="scientific">Corynebacterium bovis DSM 20582 = CIP 54.80</name>
    <dbReference type="NCBI Taxonomy" id="927655"/>
    <lineage>
        <taxon>Bacteria</taxon>
        <taxon>Bacillati</taxon>
        <taxon>Actinomycetota</taxon>
        <taxon>Actinomycetes</taxon>
        <taxon>Mycobacteriales</taxon>
        <taxon>Corynebacteriaceae</taxon>
        <taxon>Corynebacterium</taxon>
    </lineage>
</organism>
<dbReference type="Proteomes" id="UP000612712">
    <property type="component" value="Unassembled WGS sequence"/>
</dbReference>
<name>A0A8H9Y8M7_9CORY</name>
<accession>A0A8H9Y8M7</accession>
<comment type="caution">
    <text evidence="2">The sequence shown here is derived from an EMBL/GenBank/DDBJ whole genome shotgun (WGS) entry which is preliminary data.</text>
</comment>
<feature type="compositionally biased region" description="Low complexity" evidence="1">
    <location>
        <begin position="1"/>
        <end position="23"/>
    </location>
</feature>
<protein>
    <submittedName>
        <fullName evidence="2">Uncharacterized protein</fullName>
    </submittedName>
</protein>
<reference evidence="2" key="1">
    <citation type="submission" date="2020-08" db="EMBL/GenBank/DDBJ databases">
        <title>Sequencing the genomes of 1000 actinobacteria strains.</title>
        <authorList>
            <person name="Klenk H.-P."/>
        </authorList>
    </citation>
    <scope>NUCLEOTIDE SEQUENCE</scope>
    <source>
        <strain evidence="2">DSM 20582</strain>
    </source>
</reference>
<evidence type="ECO:0000313" key="3">
    <source>
        <dbReference type="Proteomes" id="UP000612712"/>
    </source>
</evidence>
<dbReference type="EMBL" id="JACHWT010000010">
    <property type="protein sequence ID" value="MBB3116839.1"/>
    <property type="molecule type" value="Genomic_DNA"/>
</dbReference>
<proteinExistence type="predicted"/>
<dbReference type="RefSeq" id="WP_125187111.1">
    <property type="nucleotide sequence ID" value="NZ_AENJ01000168.1"/>
</dbReference>
<gene>
    <name evidence="2" type="ORF">FHU32_002090</name>
</gene>
<feature type="region of interest" description="Disordered" evidence="1">
    <location>
        <begin position="1"/>
        <end position="36"/>
    </location>
</feature>
<dbReference type="AlphaFoldDB" id="A0A8H9Y8M7"/>
<evidence type="ECO:0000313" key="2">
    <source>
        <dbReference type="EMBL" id="MBB3116839.1"/>
    </source>
</evidence>
<sequence length="62" mass="6446">MVHAGNHHGAATNNADWLNIPASAPEPPPPIPQLVGNPTDPVLVDYVAYIVASPPVGTAREQ</sequence>
<dbReference type="GeneID" id="60807771"/>